<dbReference type="EC" id="4.1.1.111" evidence="5"/>
<dbReference type="InterPro" id="IPR019888">
    <property type="entry name" value="Tscrpt_reg_AsnC-like"/>
</dbReference>
<dbReference type="AlphaFoldDB" id="A0A8S0XGL7"/>
<dbReference type="SUPFAM" id="SSF46785">
    <property type="entry name" value="Winged helix' DNA-binding domain"/>
    <property type="match status" value="1"/>
</dbReference>
<dbReference type="PROSITE" id="PS00519">
    <property type="entry name" value="HTH_ASNC_1"/>
    <property type="match status" value="1"/>
</dbReference>
<dbReference type="RefSeq" id="WP_343034390.1">
    <property type="nucleotide sequence ID" value="NZ_CADCXN010000064.1"/>
</dbReference>
<feature type="domain" description="Siroheme decarboxylase NirL-like HTH" evidence="9">
    <location>
        <begin position="7"/>
        <end position="52"/>
    </location>
</feature>
<dbReference type="SMART" id="SM00344">
    <property type="entry name" value="HTH_ASNC"/>
    <property type="match status" value="1"/>
</dbReference>
<name>A0A8S0XGL7_9GAMM</name>
<evidence type="ECO:0000313" key="11">
    <source>
        <dbReference type="Proteomes" id="UP000494216"/>
    </source>
</evidence>
<reference evidence="10 11" key="1">
    <citation type="submission" date="2020-02" db="EMBL/GenBank/DDBJ databases">
        <authorList>
            <person name="Hogendoorn C."/>
        </authorList>
    </citation>
    <scope>NUCLEOTIDE SEQUENCE [LARGE SCALE GENOMIC DNA]</scope>
    <source>
        <strain evidence="10">METHB21</strain>
    </source>
</reference>
<dbReference type="InterPro" id="IPR050684">
    <property type="entry name" value="HTH-Siroheme_Decarb"/>
</dbReference>
<sequence length="171" mass="19685">MIVDVKDRQLLEAFQQGLAISPRPYADLGNRLGLSENEVIERLDRLKQAGLIKRLGVIVRHRKLGYRANAMVVWDIPDEQAREFGRRISSFEFVTLCYRRPRHGAGWPYNLYCMIHGKNRETVLEQLSVLEQACKLSGFKREILFSRRCFKQRGAIYQNAAPLIQPALANG</sequence>
<dbReference type="Pfam" id="PF17805">
    <property type="entry name" value="AsnC_trans_reg2"/>
    <property type="match status" value="1"/>
</dbReference>
<evidence type="ECO:0000259" key="9">
    <source>
        <dbReference type="Pfam" id="PF22451"/>
    </source>
</evidence>
<evidence type="ECO:0000256" key="3">
    <source>
        <dbReference type="ARBA" id="ARBA00023457"/>
    </source>
</evidence>
<protein>
    <recommendedName>
        <fullName evidence="5">siroheme decarboxylase</fullName>
        <ecNumber evidence="5">4.1.1.111</ecNumber>
    </recommendedName>
</protein>
<evidence type="ECO:0000259" key="8">
    <source>
        <dbReference type="Pfam" id="PF17805"/>
    </source>
</evidence>
<comment type="subunit">
    <text evidence="4">Probably forms a complex composed of NirD, NirL, NirG and NirH. All proteins are required for the total conversion of siroheme to didecarboxysiroheme.</text>
</comment>
<proteinExistence type="inferred from homology"/>
<gene>
    <name evidence="10" type="primary">nirL</name>
    <name evidence="10" type="ORF">METHB2_350006</name>
</gene>
<feature type="domain" description="Siroheme decarboxylase AsnC-like ligand binding" evidence="8">
    <location>
        <begin position="63"/>
        <end position="151"/>
    </location>
</feature>
<dbReference type="Pfam" id="PF22451">
    <property type="entry name" value="NirdL-like_HTH"/>
    <property type="match status" value="1"/>
</dbReference>
<comment type="function">
    <text evidence="6">Involved in heme d1 biosynthesis. Catalyzes the decarboxylation of siroheme into didecarboxysiroheme.</text>
</comment>
<keyword evidence="1" id="KW-0456">Lyase</keyword>
<dbReference type="InterPro" id="IPR036390">
    <property type="entry name" value="WH_DNA-bd_sf"/>
</dbReference>
<comment type="caution">
    <text evidence="10">The sequence shown here is derived from an EMBL/GenBank/DDBJ whole genome shotgun (WGS) entry which is preliminary data.</text>
</comment>
<dbReference type="PANTHER" id="PTHR43413:SF1">
    <property type="entry name" value="SIROHEME DECARBOXYLASE NIRL SUBUNIT"/>
    <property type="match status" value="1"/>
</dbReference>
<evidence type="ECO:0000256" key="5">
    <source>
        <dbReference type="ARBA" id="ARBA00023471"/>
    </source>
</evidence>
<evidence type="ECO:0000256" key="6">
    <source>
        <dbReference type="ARBA" id="ARBA00045291"/>
    </source>
</evidence>
<dbReference type="Gene3D" id="3.30.70.3460">
    <property type="match status" value="1"/>
</dbReference>
<organism evidence="10 11">
    <name type="scientific">Candidatus Methylobacter favarea</name>
    <dbReference type="NCBI Taxonomy" id="2707345"/>
    <lineage>
        <taxon>Bacteria</taxon>
        <taxon>Pseudomonadati</taxon>
        <taxon>Pseudomonadota</taxon>
        <taxon>Gammaproteobacteria</taxon>
        <taxon>Methylococcales</taxon>
        <taxon>Methylococcaceae</taxon>
        <taxon>Methylobacter</taxon>
    </lineage>
</organism>
<dbReference type="InterPro" id="IPR053953">
    <property type="entry name" value="NirdL-like_HTH"/>
</dbReference>
<accession>A0A8S0XGL7</accession>
<evidence type="ECO:0000313" key="10">
    <source>
        <dbReference type="EMBL" id="CAA9891127.1"/>
    </source>
</evidence>
<dbReference type="Proteomes" id="UP000494216">
    <property type="component" value="Unassembled WGS sequence"/>
</dbReference>
<keyword evidence="11" id="KW-1185">Reference proteome</keyword>
<comment type="similarity">
    <text evidence="3">Belongs to the Ahb/Nir family.</text>
</comment>
<evidence type="ECO:0000256" key="1">
    <source>
        <dbReference type="ARBA" id="ARBA00023239"/>
    </source>
</evidence>
<evidence type="ECO:0000256" key="4">
    <source>
        <dbReference type="ARBA" id="ARBA00023465"/>
    </source>
</evidence>
<dbReference type="PANTHER" id="PTHR43413">
    <property type="entry name" value="TRANSCRIPTIONAL REGULATOR, ASNC FAMILY"/>
    <property type="match status" value="1"/>
</dbReference>
<dbReference type="InterPro" id="IPR019885">
    <property type="entry name" value="Tscrpt_reg_HTH_AsnC-type_CS"/>
</dbReference>
<evidence type="ECO:0000256" key="2">
    <source>
        <dbReference type="ARBA" id="ARBA00023444"/>
    </source>
</evidence>
<dbReference type="GO" id="GO:0016829">
    <property type="term" value="F:lyase activity"/>
    <property type="evidence" value="ECO:0007669"/>
    <property type="project" value="UniProtKB-KW"/>
</dbReference>
<comment type="catalytic activity">
    <reaction evidence="7">
        <text>siroheme + 2 H(+) = 12,18-didecarboxysiroheme + 2 CO2</text>
        <dbReference type="Rhea" id="RHEA:19093"/>
        <dbReference type="ChEBI" id="CHEBI:15378"/>
        <dbReference type="ChEBI" id="CHEBI:16526"/>
        <dbReference type="ChEBI" id="CHEBI:60052"/>
        <dbReference type="ChEBI" id="CHEBI:140497"/>
        <dbReference type="EC" id="4.1.1.111"/>
    </reaction>
</comment>
<dbReference type="InterPro" id="IPR040523">
    <property type="entry name" value="AsnC_trans_reg2"/>
</dbReference>
<dbReference type="EMBL" id="CADCXN010000064">
    <property type="protein sequence ID" value="CAA9891127.1"/>
    <property type="molecule type" value="Genomic_DNA"/>
</dbReference>
<comment type="pathway">
    <text evidence="2">Porphyrin-containing compound metabolism.</text>
</comment>
<evidence type="ECO:0000256" key="7">
    <source>
        <dbReference type="ARBA" id="ARBA00048470"/>
    </source>
</evidence>